<dbReference type="AlphaFoldDB" id="A0A392RQ25"/>
<comment type="caution">
    <text evidence="1">The sequence shown here is derived from an EMBL/GenBank/DDBJ whole genome shotgun (WGS) entry which is preliminary data.</text>
</comment>
<evidence type="ECO:0000313" key="1">
    <source>
        <dbReference type="EMBL" id="MCI37656.1"/>
    </source>
</evidence>
<proteinExistence type="predicted"/>
<evidence type="ECO:0000313" key="2">
    <source>
        <dbReference type="Proteomes" id="UP000265520"/>
    </source>
</evidence>
<accession>A0A392RQ25</accession>
<reference evidence="1 2" key="1">
    <citation type="journal article" date="2018" name="Front. Plant Sci.">
        <title>Red Clover (Trifolium pratense) and Zigzag Clover (T. medium) - A Picture of Genomic Similarities and Differences.</title>
        <authorList>
            <person name="Dluhosova J."/>
            <person name="Istvanek J."/>
            <person name="Nedelnik J."/>
            <person name="Repkova J."/>
        </authorList>
    </citation>
    <scope>NUCLEOTIDE SEQUENCE [LARGE SCALE GENOMIC DNA]</scope>
    <source>
        <strain evidence="2">cv. 10/8</strain>
        <tissue evidence="1">Leaf</tissue>
    </source>
</reference>
<organism evidence="1 2">
    <name type="scientific">Trifolium medium</name>
    <dbReference type="NCBI Taxonomy" id="97028"/>
    <lineage>
        <taxon>Eukaryota</taxon>
        <taxon>Viridiplantae</taxon>
        <taxon>Streptophyta</taxon>
        <taxon>Embryophyta</taxon>
        <taxon>Tracheophyta</taxon>
        <taxon>Spermatophyta</taxon>
        <taxon>Magnoliopsida</taxon>
        <taxon>eudicotyledons</taxon>
        <taxon>Gunneridae</taxon>
        <taxon>Pentapetalae</taxon>
        <taxon>rosids</taxon>
        <taxon>fabids</taxon>
        <taxon>Fabales</taxon>
        <taxon>Fabaceae</taxon>
        <taxon>Papilionoideae</taxon>
        <taxon>50 kb inversion clade</taxon>
        <taxon>NPAAA clade</taxon>
        <taxon>Hologalegina</taxon>
        <taxon>IRL clade</taxon>
        <taxon>Trifolieae</taxon>
        <taxon>Trifolium</taxon>
    </lineage>
</organism>
<dbReference type="Proteomes" id="UP000265520">
    <property type="component" value="Unassembled WGS sequence"/>
</dbReference>
<protein>
    <submittedName>
        <fullName evidence="1">Chaperone protein clpB</fullName>
    </submittedName>
</protein>
<keyword evidence="2" id="KW-1185">Reference proteome</keyword>
<dbReference type="EMBL" id="LXQA010246942">
    <property type="protein sequence ID" value="MCI37656.1"/>
    <property type="molecule type" value="Genomic_DNA"/>
</dbReference>
<feature type="non-terminal residue" evidence="1">
    <location>
        <position position="1"/>
    </location>
</feature>
<sequence length="128" mass="14096">ILRPLPNLFRSRGPPVFLCNLPEQPRRGFGIGLGLGFPFLHGYGDEDEIDNFRRIGEILVRSKGKNPLLLGACANDALRNFTDAVEKRREGVLPLELAGLRVFCIGKELMSGDSEVVGLRLKQIAVIA</sequence>
<name>A0A392RQ25_9FABA</name>
<feature type="non-terminal residue" evidence="1">
    <location>
        <position position="128"/>
    </location>
</feature>